<dbReference type="Proteomes" id="UP000603434">
    <property type="component" value="Unassembled WGS sequence"/>
</dbReference>
<dbReference type="EMBL" id="JACNJH010000164">
    <property type="protein sequence ID" value="MBC8362001.1"/>
    <property type="molecule type" value="Genomic_DNA"/>
</dbReference>
<proteinExistence type="predicted"/>
<reference evidence="1 2" key="1">
    <citation type="submission" date="2020-08" db="EMBL/GenBank/DDBJ databases">
        <title>Bridging the membrane lipid divide: bacteria of the FCB group superphylum have the potential to synthesize archaeal ether lipids.</title>
        <authorList>
            <person name="Villanueva L."/>
            <person name="Von Meijenfeldt F.A.B."/>
            <person name="Westbye A.B."/>
            <person name="Yadav S."/>
            <person name="Hopmans E.C."/>
            <person name="Dutilh B.E."/>
            <person name="Sinninghe Damste J.S."/>
        </authorList>
    </citation>
    <scope>NUCLEOTIDE SEQUENCE [LARGE SCALE GENOMIC DNA]</scope>
    <source>
        <strain evidence="1">NIOZ-UU30</strain>
    </source>
</reference>
<dbReference type="Gene3D" id="1.10.3210.10">
    <property type="entry name" value="Hypothetical protein af1432"/>
    <property type="match status" value="1"/>
</dbReference>
<organism evidence="1 2">
    <name type="scientific">Candidatus Desulfatibia profunda</name>
    <dbReference type="NCBI Taxonomy" id="2841695"/>
    <lineage>
        <taxon>Bacteria</taxon>
        <taxon>Pseudomonadati</taxon>
        <taxon>Thermodesulfobacteriota</taxon>
        <taxon>Desulfobacteria</taxon>
        <taxon>Desulfobacterales</taxon>
        <taxon>Desulfobacterales incertae sedis</taxon>
        <taxon>Candidatus Desulfatibia</taxon>
    </lineage>
</organism>
<name>A0A8J6TN20_9BACT</name>
<sequence>MAYIVHMADAIAMMTGLGLGIDGTLYQMDATAMEFLDLQEDDVNDIMGRVLDAAQKISEQ</sequence>
<evidence type="ECO:0000313" key="2">
    <source>
        <dbReference type="Proteomes" id="UP000603434"/>
    </source>
</evidence>
<dbReference type="AlphaFoldDB" id="A0A8J6TN20"/>
<protein>
    <submittedName>
        <fullName evidence="1">Uncharacterized protein</fullName>
    </submittedName>
</protein>
<comment type="caution">
    <text evidence="1">The sequence shown here is derived from an EMBL/GenBank/DDBJ whole genome shotgun (WGS) entry which is preliminary data.</text>
</comment>
<gene>
    <name evidence="1" type="ORF">H8E23_11460</name>
</gene>
<evidence type="ECO:0000313" key="1">
    <source>
        <dbReference type="EMBL" id="MBC8362001.1"/>
    </source>
</evidence>
<accession>A0A8J6TN20</accession>